<evidence type="ECO:0008006" key="3">
    <source>
        <dbReference type="Google" id="ProtNLM"/>
    </source>
</evidence>
<feature type="non-terminal residue" evidence="2">
    <location>
        <position position="1"/>
    </location>
</feature>
<dbReference type="EMBL" id="BARU01034111">
    <property type="protein sequence ID" value="GAH61924.1"/>
    <property type="molecule type" value="Genomic_DNA"/>
</dbReference>
<evidence type="ECO:0000256" key="1">
    <source>
        <dbReference type="SAM" id="MobiDB-lite"/>
    </source>
</evidence>
<dbReference type="Gene3D" id="2.130.10.10">
    <property type="entry name" value="YVTN repeat-like/Quinoprotein amine dehydrogenase"/>
    <property type="match status" value="2"/>
</dbReference>
<evidence type="ECO:0000313" key="2">
    <source>
        <dbReference type="EMBL" id="GAH61924.1"/>
    </source>
</evidence>
<feature type="region of interest" description="Disordered" evidence="1">
    <location>
        <begin position="1"/>
        <end position="26"/>
    </location>
</feature>
<dbReference type="SUPFAM" id="SSF110296">
    <property type="entry name" value="Oligoxyloglucan reducing end-specific cellobiohydrolase"/>
    <property type="match status" value="1"/>
</dbReference>
<proteinExistence type="predicted"/>
<feature type="non-terminal residue" evidence="2">
    <location>
        <position position="257"/>
    </location>
</feature>
<dbReference type="InterPro" id="IPR015943">
    <property type="entry name" value="WD40/YVTN_repeat-like_dom_sf"/>
</dbReference>
<accession>X1I733</accession>
<gene>
    <name evidence="2" type="ORF">S03H2_53584</name>
</gene>
<sequence>ATGPGSIWYSTDDGDDWDETDKAPTGTGVTQNLVIVDDDFADSGIAWCASNAATKEGGVHLTTDFGATWNGISLLDTDMAEAVYDIAFSPDYGTDDAAPMFMVAESSVATTDDSVWKYDGTNWERVWYDVTNELDLVEVSPGYAGDTAVFVAASAAPTILYSHDGGADFTAMIRQPLAAITSWVVIDDETVITGASGGAIYKTVRYGRRIWDEPTVAAAAGLITDLAVLGDTVLAGDDASQVFISSDSGDEFEEVSA</sequence>
<name>X1I733_9ZZZZ</name>
<reference evidence="2" key="1">
    <citation type="journal article" date="2014" name="Front. Microbiol.">
        <title>High frequency of phylogenetically diverse reductive dehalogenase-homologous genes in deep subseafloor sedimentary metagenomes.</title>
        <authorList>
            <person name="Kawai M."/>
            <person name="Futagami T."/>
            <person name="Toyoda A."/>
            <person name="Takaki Y."/>
            <person name="Nishi S."/>
            <person name="Hori S."/>
            <person name="Arai W."/>
            <person name="Tsubouchi T."/>
            <person name="Morono Y."/>
            <person name="Uchiyama I."/>
            <person name="Ito T."/>
            <person name="Fujiyama A."/>
            <person name="Inagaki F."/>
            <person name="Takami H."/>
        </authorList>
    </citation>
    <scope>NUCLEOTIDE SEQUENCE</scope>
    <source>
        <strain evidence="2">Expedition CK06-06</strain>
    </source>
</reference>
<dbReference type="AlphaFoldDB" id="X1I733"/>
<organism evidence="2">
    <name type="scientific">marine sediment metagenome</name>
    <dbReference type="NCBI Taxonomy" id="412755"/>
    <lineage>
        <taxon>unclassified sequences</taxon>
        <taxon>metagenomes</taxon>
        <taxon>ecological metagenomes</taxon>
    </lineage>
</organism>
<protein>
    <recommendedName>
        <fullName evidence="3">Sortilin N-terminal domain-containing protein</fullName>
    </recommendedName>
</protein>
<comment type="caution">
    <text evidence="2">The sequence shown here is derived from an EMBL/GenBank/DDBJ whole genome shotgun (WGS) entry which is preliminary data.</text>
</comment>